<proteinExistence type="predicted"/>
<evidence type="ECO:0000313" key="1">
    <source>
        <dbReference type="EMBL" id="MPM06463.1"/>
    </source>
</evidence>
<protein>
    <submittedName>
        <fullName evidence="1">Uncharacterized protein</fullName>
    </submittedName>
</protein>
<organism evidence="1">
    <name type="scientific">bioreactor metagenome</name>
    <dbReference type="NCBI Taxonomy" id="1076179"/>
    <lineage>
        <taxon>unclassified sequences</taxon>
        <taxon>metagenomes</taxon>
        <taxon>ecological metagenomes</taxon>
    </lineage>
</organism>
<gene>
    <name evidence="1" type="ORF">SDC9_52764</name>
</gene>
<sequence>MVRFELKMRFFADAQNDTIPSVLQSENTVTYDAVILNKVKDFFLCG</sequence>
<name>A0A644WWM3_9ZZZZ</name>
<dbReference type="AlphaFoldDB" id="A0A644WWM3"/>
<dbReference type="EMBL" id="VSSQ01001231">
    <property type="protein sequence ID" value="MPM06463.1"/>
    <property type="molecule type" value="Genomic_DNA"/>
</dbReference>
<reference evidence="1" key="1">
    <citation type="submission" date="2019-08" db="EMBL/GenBank/DDBJ databases">
        <authorList>
            <person name="Kucharzyk K."/>
            <person name="Murdoch R.W."/>
            <person name="Higgins S."/>
            <person name="Loffler F."/>
        </authorList>
    </citation>
    <scope>NUCLEOTIDE SEQUENCE</scope>
</reference>
<accession>A0A644WWM3</accession>
<comment type="caution">
    <text evidence="1">The sequence shown here is derived from an EMBL/GenBank/DDBJ whole genome shotgun (WGS) entry which is preliminary data.</text>
</comment>